<dbReference type="InterPro" id="IPR002110">
    <property type="entry name" value="Ankyrin_rpt"/>
</dbReference>
<protein>
    <submittedName>
        <fullName evidence="5">Uncharacterized protein</fullName>
    </submittedName>
</protein>
<dbReference type="OrthoDB" id="341259at2759"/>
<dbReference type="PANTHER" id="PTHR24198:SF165">
    <property type="entry name" value="ANKYRIN REPEAT-CONTAINING PROTEIN-RELATED"/>
    <property type="match status" value="1"/>
</dbReference>
<dbReference type="AlphaFoldDB" id="A0A4V3UQ66"/>
<dbReference type="PROSITE" id="PS50088">
    <property type="entry name" value="ANK_REPEAT"/>
    <property type="match status" value="2"/>
</dbReference>
<evidence type="ECO:0000313" key="7">
    <source>
        <dbReference type="Proteomes" id="UP000324241"/>
    </source>
</evidence>
<dbReference type="Proteomes" id="UP000308092">
    <property type="component" value="Unassembled WGS sequence"/>
</dbReference>
<name>A0A4V3UQ66_9EURO</name>
<comment type="caution">
    <text evidence="5">The sequence shown here is derived from an EMBL/GenBank/DDBJ whole genome shotgun (WGS) entry which is preliminary data.</text>
</comment>
<dbReference type="Gene3D" id="1.25.40.20">
    <property type="entry name" value="Ankyrin repeat-containing domain"/>
    <property type="match status" value="1"/>
</dbReference>
<accession>A0A4V3UQ66</accession>
<reference evidence="5 6" key="1">
    <citation type="submission" date="2019-03" db="EMBL/GenBank/DDBJ databases">
        <title>The genome sequence of a newly discovered highly antifungal drug resistant Aspergillus species, Aspergillus tanneri NIH 1004.</title>
        <authorList>
            <person name="Mounaud S."/>
            <person name="Singh I."/>
            <person name="Joardar V."/>
            <person name="Pakala S."/>
            <person name="Pakala S."/>
            <person name="Venepally P."/>
            <person name="Hoover J."/>
            <person name="Nierman W."/>
            <person name="Chung J."/>
            <person name="Losada L."/>
        </authorList>
    </citation>
    <scope>NUCLEOTIDE SEQUENCE [LARGE SCALE GENOMIC DNA]</scope>
    <source>
        <strain evidence="5 6">NIH1004</strain>
    </source>
</reference>
<dbReference type="PANTHER" id="PTHR24198">
    <property type="entry name" value="ANKYRIN REPEAT AND PROTEIN KINASE DOMAIN-CONTAINING PROTEIN"/>
    <property type="match status" value="1"/>
</dbReference>
<evidence type="ECO:0000256" key="2">
    <source>
        <dbReference type="ARBA" id="ARBA00023043"/>
    </source>
</evidence>
<sequence length="300" mass="33503">MPTATLQSDLTAIPKSTVGRVSLLDVSPCGELFQAAKDGDTNIIKQLIQQGANVNQQCKKLNGYTPLIVAAVAGKVSAVETLLNLGADPNIRDDDGYKISRLAIDADQMDAVKCLIKHGVVVTDPRVKEGKAWLTEQYEIMCKGVKDPESKPPRAVLDYLNNGYPKGPWPKKRSILDVYWEHILLQYIGDQPLDIERNVSTDLILPHSGTFERILSGHAGYKEAARLLYKVLPTTKYIIKGTYVDKKDRWVTERWGYFDAEHNLQVEDGIDTFLINEETEKIDVMMINFNVTSINPCING</sequence>
<dbReference type="STRING" id="1220188.A0A4V3UQ66"/>
<dbReference type="PROSITE" id="PS50297">
    <property type="entry name" value="ANK_REP_REGION"/>
    <property type="match status" value="1"/>
</dbReference>
<dbReference type="VEuPathDB" id="FungiDB:EYZ11_002654"/>
<feature type="repeat" description="ANK" evidence="3">
    <location>
        <begin position="32"/>
        <end position="59"/>
    </location>
</feature>
<evidence type="ECO:0000313" key="5">
    <source>
        <dbReference type="EMBL" id="THC97854.1"/>
    </source>
</evidence>
<evidence type="ECO:0000313" key="4">
    <source>
        <dbReference type="EMBL" id="KAA8649632.1"/>
    </source>
</evidence>
<evidence type="ECO:0000256" key="3">
    <source>
        <dbReference type="PROSITE-ProRule" id="PRU00023"/>
    </source>
</evidence>
<feature type="repeat" description="ANK" evidence="3">
    <location>
        <begin position="62"/>
        <end position="94"/>
    </location>
</feature>
<dbReference type="SUPFAM" id="SSF48403">
    <property type="entry name" value="Ankyrin repeat"/>
    <property type="match status" value="1"/>
</dbReference>
<evidence type="ECO:0000256" key="1">
    <source>
        <dbReference type="ARBA" id="ARBA00022737"/>
    </source>
</evidence>
<dbReference type="EMBL" id="SOSA01000061">
    <property type="protein sequence ID" value="THC97854.1"/>
    <property type="molecule type" value="Genomic_DNA"/>
</dbReference>
<dbReference type="Proteomes" id="UP000324241">
    <property type="component" value="Unassembled WGS sequence"/>
</dbReference>
<dbReference type="GeneID" id="54325005"/>
<dbReference type="Pfam" id="PF12796">
    <property type="entry name" value="Ank_2"/>
    <property type="match status" value="1"/>
</dbReference>
<gene>
    <name evidence="4" type="ORF">ATNIH1004_002303</name>
    <name evidence="5" type="ORF">EYZ11_002654</name>
</gene>
<dbReference type="EMBL" id="QUQM01000001">
    <property type="protein sequence ID" value="KAA8649632.1"/>
    <property type="molecule type" value="Genomic_DNA"/>
</dbReference>
<dbReference type="RefSeq" id="XP_033428993.1">
    <property type="nucleotide sequence ID" value="XM_033566998.1"/>
</dbReference>
<keyword evidence="6" id="KW-1185">Reference proteome</keyword>
<reference evidence="4 7" key="2">
    <citation type="submission" date="2019-08" db="EMBL/GenBank/DDBJ databases">
        <title>The genome sequence of a newly discovered highly antifungal drug resistant Aspergillus species, Aspergillus tanneri NIH 1004.</title>
        <authorList>
            <person name="Mounaud S."/>
            <person name="Singh I."/>
            <person name="Joardar V."/>
            <person name="Pakala S."/>
            <person name="Pakala S."/>
            <person name="Venepally P."/>
            <person name="Chung J.K."/>
            <person name="Losada L."/>
            <person name="Nierman W.C."/>
        </authorList>
    </citation>
    <scope>NUCLEOTIDE SEQUENCE [LARGE SCALE GENOMIC DNA]</scope>
    <source>
        <strain evidence="4 7">NIH1004</strain>
    </source>
</reference>
<dbReference type="SMART" id="SM00248">
    <property type="entry name" value="ANK"/>
    <property type="match status" value="3"/>
</dbReference>
<proteinExistence type="predicted"/>
<dbReference type="InterPro" id="IPR036770">
    <property type="entry name" value="Ankyrin_rpt-contain_sf"/>
</dbReference>
<evidence type="ECO:0000313" key="6">
    <source>
        <dbReference type="Proteomes" id="UP000308092"/>
    </source>
</evidence>
<keyword evidence="1" id="KW-0677">Repeat</keyword>
<keyword evidence="2 3" id="KW-0040">ANK repeat</keyword>
<organism evidence="5 6">
    <name type="scientific">Aspergillus tanneri</name>
    <dbReference type="NCBI Taxonomy" id="1220188"/>
    <lineage>
        <taxon>Eukaryota</taxon>
        <taxon>Fungi</taxon>
        <taxon>Dikarya</taxon>
        <taxon>Ascomycota</taxon>
        <taxon>Pezizomycotina</taxon>
        <taxon>Eurotiomycetes</taxon>
        <taxon>Eurotiomycetidae</taxon>
        <taxon>Eurotiales</taxon>
        <taxon>Aspergillaceae</taxon>
        <taxon>Aspergillus</taxon>
        <taxon>Aspergillus subgen. Circumdati</taxon>
    </lineage>
</organism>